<dbReference type="EMBL" id="OU466863">
    <property type="protein sequence ID" value="CAH2079160.1"/>
    <property type="molecule type" value="Genomic_DNA"/>
</dbReference>
<dbReference type="Pfam" id="PF00107">
    <property type="entry name" value="ADH_zinc_N"/>
    <property type="match status" value="1"/>
</dbReference>
<keyword evidence="4" id="KW-0862">Zinc</keyword>
<gene>
    <name evidence="7" type="ORF">TAV2_LOCUS22840</name>
</gene>
<organism evidence="7 8">
    <name type="scientific">Thlaspi arvense</name>
    <name type="common">Field penny-cress</name>
    <dbReference type="NCBI Taxonomy" id="13288"/>
    <lineage>
        <taxon>Eukaryota</taxon>
        <taxon>Viridiplantae</taxon>
        <taxon>Streptophyta</taxon>
        <taxon>Embryophyta</taxon>
        <taxon>Tracheophyta</taxon>
        <taxon>Spermatophyta</taxon>
        <taxon>Magnoliopsida</taxon>
        <taxon>eudicotyledons</taxon>
        <taxon>Gunneridae</taxon>
        <taxon>Pentapetalae</taxon>
        <taxon>rosids</taxon>
        <taxon>malvids</taxon>
        <taxon>Brassicales</taxon>
        <taxon>Brassicaceae</taxon>
        <taxon>Thlaspideae</taxon>
        <taxon>Thlaspi</taxon>
    </lineage>
</organism>
<reference evidence="7 8" key="1">
    <citation type="submission" date="2022-03" db="EMBL/GenBank/DDBJ databases">
        <authorList>
            <person name="Nunn A."/>
            <person name="Chopra R."/>
            <person name="Nunn A."/>
            <person name="Contreras Garrido A."/>
        </authorList>
    </citation>
    <scope>NUCLEOTIDE SEQUENCE [LARGE SCALE GENOMIC DNA]</scope>
</reference>
<evidence type="ECO:0000256" key="4">
    <source>
        <dbReference type="ARBA" id="ARBA00022833"/>
    </source>
</evidence>
<comment type="cofactor">
    <cofactor evidence="1">
        <name>Zn(2+)</name>
        <dbReference type="ChEBI" id="CHEBI:29105"/>
    </cofactor>
</comment>
<dbReference type="Proteomes" id="UP000836841">
    <property type="component" value="Chromosome 7"/>
</dbReference>
<dbReference type="GO" id="GO:0016616">
    <property type="term" value="F:oxidoreductase activity, acting on the CH-OH group of donors, NAD or NADP as acceptor"/>
    <property type="evidence" value="ECO:0007669"/>
    <property type="project" value="InterPro"/>
</dbReference>
<evidence type="ECO:0000313" key="8">
    <source>
        <dbReference type="Proteomes" id="UP000836841"/>
    </source>
</evidence>
<name>A0AAU9T5X5_THLAR</name>
<evidence type="ECO:0000256" key="2">
    <source>
        <dbReference type="ARBA" id="ARBA00008072"/>
    </source>
</evidence>
<keyword evidence="3" id="KW-0479">Metal-binding</keyword>
<dbReference type="GO" id="GO:0046872">
    <property type="term" value="F:metal ion binding"/>
    <property type="evidence" value="ECO:0007669"/>
    <property type="project" value="UniProtKB-KW"/>
</dbReference>
<comment type="similarity">
    <text evidence="2">Belongs to the zinc-containing alcohol dehydrogenase family.</text>
</comment>
<evidence type="ECO:0000256" key="1">
    <source>
        <dbReference type="ARBA" id="ARBA00001947"/>
    </source>
</evidence>
<evidence type="ECO:0000313" key="7">
    <source>
        <dbReference type="EMBL" id="CAH2079160.1"/>
    </source>
</evidence>
<dbReference type="InterPro" id="IPR047109">
    <property type="entry name" value="CAD-like"/>
</dbReference>
<feature type="domain" description="Alcohol dehydrogenase-like C-terminal" evidence="6">
    <location>
        <begin position="41"/>
        <end position="146"/>
    </location>
</feature>
<evidence type="ECO:0000256" key="3">
    <source>
        <dbReference type="ARBA" id="ARBA00022723"/>
    </source>
</evidence>
<protein>
    <recommendedName>
        <fullName evidence="6">Alcohol dehydrogenase-like C-terminal domain-containing protein</fullName>
    </recommendedName>
</protein>
<dbReference type="FunFam" id="3.40.50.720:FF:000022">
    <property type="entry name" value="Cinnamyl alcohol dehydrogenase"/>
    <property type="match status" value="1"/>
</dbReference>
<feature type="non-terminal residue" evidence="7">
    <location>
        <position position="1"/>
    </location>
</feature>
<dbReference type="PANTHER" id="PTHR42683">
    <property type="entry name" value="ALDEHYDE REDUCTASE"/>
    <property type="match status" value="1"/>
</dbReference>
<dbReference type="AlphaFoldDB" id="A0AAU9T5X5"/>
<accession>A0AAU9T5X5</accession>
<dbReference type="InterPro" id="IPR036291">
    <property type="entry name" value="NAD(P)-bd_dom_sf"/>
</dbReference>
<keyword evidence="5" id="KW-0560">Oxidoreductase</keyword>
<proteinExistence type="inferred from homology"/>
<sequence length="163" mass="17934">CYNMPMDVLHVGISMYSPMKYFELAGSGKHIEIVGLGCLRHIGMRFAKAFGTNVTVVSSTARKCKNALENLGADGFLLSTDEDQMQAVMGTMDGIIDTAHTKKIIDTASSSHLILPLIGLLRPNGKLVLLGVIEKPFDLPVFSLIMDICITYINIKKIYCFNY</sequence>
<evidence type="ECO:0000259" key="6">
    <source>
        <dbReference type="Pfam" id="PF00107"/>
    </source>
</evidence>
<dbReference type="InterPro" id="IPR013149">
    <property type="entry name" value="ADH-like_C"/>
</dbReference>
<keyword evidence="8" id="KW-1185">Reference proteome</keyword>
<dbReference type="SUPFAM" id="SSF51735">
    <property type="entry name" value="NAD(P)-binding Rossmann-fold domains"/>
    <property type="match status" value="1"/>
</dbReference>
<dbReference type="Gene3D" id="3.40.50.720">
    <property type="entry name" value="NAD(P)-binding Rossmann-like Domain"/>
    <property type="match status" value="1"/>
</dbReference>
<evidence type="ECO:0000256" key="5">
    <source>
        <dbReference type="ARBA" id="ARBA00023002"/>
    </source>
</evidence>